<evidence type="ECO:0000256" key="8">
    <source>
        <dbReference type="ARBA" id="ARBA00024203"/>
    </source>
</evidence>
<protein>
    <recommendedName>
        <fullName evidence="2">Immediate early response 3-interacting protein 1</fullName>
    </recommendedName>
</protein>
<dbReference type="GO" id="GO:0006888">
    <property type="term" value="P:endoplasmic reticulum to Golgi vesicle-mediated transport"/>
    <property type="evidence" value="ECO:0007669"/>
    <property type="project" value="TreeGrafter"/>
</dbReference>
<keyword evidence="6" id="KW-1133">Transmembrane helix</keyword>
<comment type="function">
    <text evidence="9">Regulator of endoplasmic reticulum secretion that acts as a key determinant of brain size. Required for secretion of extracellular matrix proteins. Required for correct brain development by depositing sufficient extracellular matrix proteins for tissue integrity and the proliferation of neural progenitors. Acts as a regulator of the unfolded protein response (UPR).</text>
</comment>
<dbReference type="GO" id="GO:0015031">
    <property type="term" value="P:protein transport"/>
    <property type="evidence" value="ECO:0007669"/>
    <property type="project" value="UniProtKB-KW"/>
</dbReference>
<dbReference type="PANTHER" id="PTHR15858">
    <property type="entry name" value="IMMEDIATE EARLY RESPONSE 3-INTERACTING PROTEIN 1"/>
    <property type="match status" value="1"/>
</dbReference>
<evidence type="ECO:0000256" key="5">
    <source>
        <dbReference type="ARBA" id="ARBA00022927"/>
    </source>
</evidence>
<dbReference type="PANTHER" id="PTHR15858:SF0">
    <property type="entry name" value="IMMEDIATE EARLY RESPONSE 3-INTERACTING PROTEIN 1"/>
    <property type="match status" value="1"/>
</dbReference>
<keyword evidence="3" id="KW-0813">Transport</keyword>
<dbReference type="OrthoDB" id="15356at2759"/>
<evidence type="ECO:0000313" key="10">
    <source>
        <dbReference type="EMBL" id="CAD7225977.1"/>
    </source>
</evidence>
<dbReference type="InterPro" id="IPR013880">
    <property type="entry name" value="Yos1"/>
</dbReference>
<dbReference type="AlphaFoldDB" id="A0A7R8W6Q4"/>
<evidence type="ECO:0000256" key="4">
    <source>
        <dbReference type="ARBA" id="ARBA00022692"/>
    </source>
</evidence>
<dbReference type="GO" id="GO:0005789">
    <property type="term" value="C:endoplasmic reticulum membrane"/>
    <property type="evidence" value="ECO:0007669"/>
    <property type="project" value="TreeGrafter"/>
</dbReference>
<proteinExistence type="inferred from homology"/>
<evidence type="ECO:0000256" key="6">
    <source>
        <dbReference type="ARBA" id="ARBA00022989"/>
    </source>
</evidence>
<dbReference type="GO" id="GO:0000139">
    <property type="term" value="C:Golgi membrane"/>
    <property type="evidence" value="ECO:0007669"/>
    <property type="project" value="TreeGrafter"/>
</dbReference>
<gene>
    <name evidence="10" type="ORF">CTOB1V02_LOCUS3904</name>
</gene>
<keyword evidence="7" id="KW-0472">Membrane</keyword>
<sequence length="116" mass="12592">MAATAIGPSTRKEEREPAGSSFDQVVSKNCIGMALSLYCLLEAAIFVLNGICVLNEERFLSRLKWAGGGEHQIQGFGEAPGATTQILNLIRSIRTVMRIPLIFLNICLVLSRTLLG</sequence>
<organism evidence="10">
    <name type="scientific">Cyprideis torosa</name>
    <dbReference type="NCBI Taxonomy" id="163714"/>
    <lineage>
        <taxon>Eukaryota</taxon>
        <taxon>Metazoa</taxon>
        <taxon>Ecdysozoa</taxon>
        <taxon>Arthropoda</taxon>
        <taxon>Crustacea</taxon>
        <taxon>Oligostraca</taxon>
        <taxon>Ostracoda</taxon>
        <taxon>Podocopa</taxon>
        <taxon>Podocopida</taxon>
        <taxon>Cytherocopina</taxon>
        <taxon>Cytheroidea</taxon>
        <taxon>Cytherideidae</taxon>
        <taxon>Cyprideis</taxon>
    </lineage>
</organism>
<reference evidence="10" key="1">
    <citation type="submission" date="2020-11" db="EMBL/GenBank/DDBJ databases">
        <authorList>
            <person name="Tran Van P."/>
        </authorList>
    </citation>
    <scope>NUCLEOTIDE SEQUENCE</scope>
</reference>
<evidence type="ECO:0000256" key="2">
    <source>
        <dbReference type="ARBA" id="ARBA00016434"/>
    </source>
</evidence>
<dbReference type="EMBL" id="OB660711">
    <property type="protein sequence ID" value="CAD7225977.1"/>
    <property type="molecule type" value="Genomic_DNA"/>
</dbReference>
<evidence type="ECO:0000256" key="3">
    <source>
        <dbReference type="ARBA" id="ARBA00022448"/>
    </source>
</evidence>
<evidence type="ECO:0000256" key="1">
    <source>
        <dbReference type="ARBA" id="ARBA00004370"/>
    </source>
</evidence>
<keyword evidence="4" id="KW-0812">Transmembrane</keyword>
<dbReference type="GO" id="GO:0030134">
    <property type="term" value="C:COPII-coated ER to Golgi transport vesicle"/>
    <property type="evidence" value="ECO:0007669"/>
    <property type="project" value="TreeGrafter"/>
</dbReference>
<evidence type="ECO:0000256" key="9">
    <source>
        <dbReference type="ARBA" id="ARBA00045999"/>
    </source>
</evidence>
<keyword evidence="5" id="KW-0653">Protein transport</keyword>
<comment type="subcellular location">
    <subcellularLocation>
        <location evidence="1">Membrane</location>
    </subcellularLocation>
</comment>
<dbReference type="Pfam" id="PF08571">
    <property type="entry name" value="Yos1"/>
    <property type="match status" value="1"/>
</dbReference>
<evidence type="ECO:0000256" key="7">
    <source>
        <dbReference type="ARBA" id="ARBA00023136"/>
    </source>
</evidence>
<name>A0A7R8W6Q4_9CRUS</name>
<accession>A0A7R8W6Q4</accession>
<comment type="similarity">
    <text evidence="8">Belongs to the YOS1 family.</text>
</comment>